<keyword evidence="6" id="KW-0050">Antiport</keyword>
<dbReference type="AlphaFoldDB" id="D0LP06"/>
<dbReference type="PANTHER" id="PTHR30341:SF0">
    <property type="entry name" value="NA(+)_H(+) ANTIPORTER NHAA"/>
    <property type="match status" value="1"/>
</dbReference>
<evidence type="ECO:0000256" key="2">
    <source>
        <dbReference type="ARBA" id="ARBA00022475"/>
    </source>
</evidence>
<reference evidence="7 8" key="1">
    <citation type="journal article" date="2010" name="Stand. Genomic Sci.">
        <title>Complete genome sequence of Haliangium ochraceum type strain (SMP-2).</title>
        <authorList>
            <consortium name="US DOE Joint Genome Institute (JGI-PGF)"/>
            <person name="Ivanova N."/>
            <person name="Daum C."/>
            <person name="Lang E."/>
            <person name="Abt B."/>
            <person name="Kopitz M."/>
            <person name="Saunders E."/>
            <person name="Lapidus A."/>
            <person name="Lucas S."/>
            <person name="Glavina Del Rio T."/>
            <person name="Nolan M."/>
            <person name="Tice H."/>
            <person name="Copeland A."/>
            <person name="Cheng J.F."/>
            <person name="Chen F."/>
            <person name="Bruce D."/>
            <person name="Goodwin L."/>
            <person name="Pitluck S."/>
            <person name="Mavromatis K."/>
            <person name="Pati A."/>
            <person name="Mikhailova N."/>
            <person name="Chen A."/>
            <person name="Palaniappan K."/>
            <person name="Land M."/>
            <person name="Hauser L."/>
            <person name="Chang Y.J."/>
            <person name="Jeffries C.D."/>
            <person name="Detter J.C."/>
            <person name="Brettin T."/>
            <person name="Rohde M."/>
            <person name="Goker M."/>
            <person name="Bristow J."/>
            <person name="Markowitz V."/>
            <person name="Eisen J.A."/>
            <person name="Hugenholtz P."/>
            <person name="Kyrpides N.C."/>
            <person name="Klenk H.P."/>
        </authorList>
    </citation>
    <scope>NUCLEOTIDE SEQUENCE [LARGE SCALE GENOMIC DNA]</scope>
    <source>
        <strain evidence="8">DSM 14365 / CIP 107738 / JCM 11303 / AJ 13395 / SMP-2</strain>
    </source>
</reference>
<comment type="subcellular location">
    <subcellularLocation>
        <location evidence="1 6">Cell inner membrane</location>
        <topology evidence="1 6">Multi-pass membrane protein</topology>
    </subcellularLocation>
</comment>
<comment type="function">
    <text evidence="6">Na(+)/H(+) antiporter that extrudes sodium in exchange for external protons.</text>
</comment>
<dbReference type="Pfam" id="PF06965">
    <property type="entry name" value="Na_H_antiport_1"/>
    <property type="match status" value="1"/>
</dbReference>
<keyword evidence="4 6" id="KW-1133">Transmembrane helix</keyword>
<keyword evidence="8" id="KW-1185">Reference proteome</keyword>
<dbReference type="InterPro" id="IPR023171">
    <property type="entry name" value="Na/H_antiporter_dom_sf"/>
</dbReference>
<evidence type="ECO:0000256" key="1">
    <source>
        <dbReference type="ARBA" id="ARBA00004429"/>
    </source>
</evidence>
<keyword evidence="2 6" id="KW-1003">Cell membrane</keyword>
<evidence type="ECO:0000256" key="6">
    <source>
        <dbReference type="HAMAP-Rule" id="MF_01844"/>
    </source>
</evidence>
<sequence length="475" mass="51023">MESKSQMTELPAPPEASTPLRRAAMRVRAPVEQLLHRETTSGLLLLAMAVIALVWANSPWSESYVHLWHTPITLGFGDFALTKELGHFWINDFLMCFFFMSAGFEIKREMAEGELSDMRRGALPIAAAVGGMLVPALAYVVFNTGGETIHGWGVPMATDIAFALGVLLLLGKRVPAAMRILLLALAIIDDLGAILVIALFYTDGFNIMGMWLVGGGLAILYLFRRLGMRPGLRYTIPLFIIFAGLYQAGVHPTIAGVLVGLSAPVKPWLTKEQFLAISTGVLEDYQAAIKNSTLKEDELIPTLDRLSLAGREAISPVVRLQNEFHPWVSFFIMPVFALANAGVNLSGLSFGDTASLSVMLGIGLGLALGKPIGVLLVSYVLVKLKLVHIPRGVTWGGMLILGLCAGIGFTMAIFIAGLAFKGEPELLTAAKFSILVASAVTGILALVLGRLFLSRDLDPEVAAMTPAQAESSTTY</sequence>
<keyword evidence="6" id="KW-0406">Ion transport</keyword>
<dbReference type="Gene3D" id="1.20.1530.10">
    <property type="entry name" value="Na+/H+ antiporter like domain"/>
    <property type="match status" value="1"/>
</dbReference>
<dbReference type="HAMAP" id="MF_01844">
    <property type="entry name" value="NhaA"/>
    <property type="match status" value="1"/>
</dbReference>
<keyword evidence="5 6" id="KW-0472">Membrane</keyword>
<feature type="transmembrane region" description="Helical" evidence="6">
    <location>
        <begin position="207"/>
        <end position="224"/>
    </location>
</feature>
<evidence type="ECO:0000313" key="8">
    <source>
        <dbReference type="Proteomes" id="UP000001880"/>
    </source>
</evidence>
<feature type="transmembrane region" description="Helical" evidence="6">
    <location>
        <begin position="358"/>
        <end position="382"/>
    </location>
</feature>
<feature type="transmembrane region" description="Helical" evidence="6">
    <location>
        <begin position="88"/>
        <end position="106"/>
    </location>
</feature>
<keyword evidence="6" id="KW-0813">Transport</keyword>
<feature type="transmembrane region" description="Helical" evidence="6">
    <location>
        <begin position="122"/>
        <end position="142"/>
    </location>
</feature>
<dbReference type="NCBIfam" id="TIGR00773">
    <property type="entry name" value="NhaA"/>
    <property type="match status" value="1"/>
</dbReference>
<evidence type="ECO:0000256" key="3">
    <source>
        <dbReference type="ARBA" id="ARBA00022692"/>
    </source>
</evidence>
<comment type="similarity">
    <text evidence="6">Belongs to the NhaA Na(+)/H(+) (TC 2.A.33) antiporter family.</text>
</comment>
<feature type="transmembrane region" description="Helical" evidence="6">
    <location>
        <begin position="394"/>
        <end position="420"/>
    </location>
</feature>
<organism evidence="7 8">
    <name type="scientific">Haliangium ochraceum (strain DSM 14365 / JCM 11303 / SMP-2)</name>
    <dbReference type="NCBI Taxonomy" id="502025"/>
    <lineage>
        <taxon>Bacteria</taxon>
        <taxon>Pseudomonadati</taxon>
        <taxon>Myxococcota</taxon>
        <taxon>Polyangia</taxon>
        <taxon>Haliangiales</taxon>
        <taxon>Kofleriaceae</taxon>
        <taxon>Haliangium</taxon>
    </lineage>
</organism>
<feature type="transmembrane region" description="Helical" evidence="6">
    <location>
        <begin position="236"/>
        <end position="261"/>
    </location>
</feature>
<accession>D0LP06</accession>
<feature type="transmembrane region" description="Helical" evidence="6">
    <location>
        <begin position="327"/>
        <end position="346"/>
    </location>
</feature>
<feature type="transmembrane region" description="Helical" evidence="6">
    <location>
        <begin position="43"/>
        <end position="60"/>
    </location>
</feature>
<dbReference type="GO" id="GO:0006885">
    <property type="term" value="P:regulation of pH"/>
    <property type="evidence" value="ECO:0007669"/>
    <property type="project" value="UniProtKB-UniRule"/>
</dbReference>
<dbReference type="InterPro" id="IPR004670">
    <property type="entry name" value="NhaA"/>
</dbReference>
<dbReference type="eggNOG" id="COG3004">
    <property type="taxonomic scope" value="Bacteria"/>
</dbReference>
<keyword evidence="6" id="KW-0997">Cell inner membrane</keyword>
<comment type="catalytic activity">
    <reaction evidence="6">
        <text>Na(+)(in) + 2 H(+)(out) = Na(+)(out) + 2 H(+)(in)</text>
        <dbReference type="Rhea" id="RHEA:29251"/>
        <dbReference type="ChEBI" id="CHEBI:15378"/>
        <dbReference type="ChEBI" id="CHEBI:29101"/>
    </reaction>
</comment>
<feature type="transmembrane region" description="Helical" evidence="6">
    <location>
        <begin position="182"/>
        <end position="201"/>
    </location>
</feature>
<evidence type="ECO:0000313" key="7">
    <source>
        <dbReference type="EMBL" id="ACY18832.1"/>
    </source>
</evidence>
<keyword evidence="6" id="KW-0739">Sodium transport</keyword>
<dbReference type="GO" id="GO:0005886">
    <property type="term" value="C:plasma membrane"/>
    <property type="evidence" value="ECO:0007669"/>
    <property type="project" value="UniProtKB-SubCell"/>
</dbReference>
<feature type="transmembrane region" description="Helical" evidence="6">
    <location>
        <begin position="148"/>
        <end position="170"/>
    </location>
</feature>
<feature type="transmembrane region" description="Helical" evidence="6">
    <location>
        <begin position="432"/>
        <end position="453"/>
    </location>
</feature>
<name>D0LP06_HALO1</name>
<proteinExistence type="inferred from homology"/>
<dbReference type="EMBL" id="CP001804">
    <property type="protein sequence ID" value="ACY18832.1"/>
    <property type="molecule type" value="Genomic_DNA"/>
</dbReference>
<evidence type="ECO:0000256" key="4">
    <source>
        <dbReference type="ARBA" id="ARBA00022989"/>
    </source>
</evidence>
<keyword evidence="6" id="KW-0915">Sodium</keyword>
<dbReference type="PANTHER" id="PTHR30341">
    <property type="entry name" value="SODIUM ION/PROTON ANTIPORTER NHAA-RELATED"/>
    <property type="match status" value="1"/>
</dbReference>
<gene>
    <name evidence="6" type="primary">nhaA</name>
    <name evidence="7" type="ordered locus">Hoch_6362</name>
</gene>
<dbReference type="GO" id="GO:0015385">
    <property type="term" value="F:sodium:proton antiporter activity"/>
    <property type="evidence" value="ECO:0007669"/>
    <property type="project" value="UniProtKB-UniRule"/>
</dbReference>
<dbReference type="Proteomes" id="UP000001880">
    <property type="component" value="Chromosome"/>
</dbReference>
<evidence type="ECO:0000256" key="5">
    <source>
        <dbReference type="ARBA" id="ARBA00023136"/>
    </source>
</evidence>
<dbReference type="HOGENOM" id="CLU_015803_1_2_7"/>
<protein>
    <recommendedName>
        <fullName evidence="6">Na(+)/H(+) antiporter NhaA</fullName>
    </recommendedName>
    <alternativeName>
        <fullName evidence="6">Sodium/proton antiporter NhaA</fullName>
    </alternativeName>
</protein>
<keyword evidence="3 6" id="KW-0812">Transmembrane</keyword>
<dbReference type="KEGG" id="hoh:Hoch_6362"/>
<dbReference type="STRING" id="502025.Hoch_6362"/>